<sequence>MKERKSIHAYLSSGKENTGFTASQIYYLTSRVSTLTSHLQLHPKDYSSQIGLWKLLGRRKRLLAYLYNENTSLFIKIVRELGLRGLKGRYTSQ</sequence>
<dbReference type="GO" id="GO:0006412">
    <property type="term" value="P:translation"/>
    <property type="evidence" value="ECO:0007669"/>
    <property type="project" value="UniProtKB-UniRule"/>
</dbReference>
<evidence type="ECO:0000313" key="7">
    <source>
        <dbReference type="EMBL" id="AYW16304.1"/>
    </source>
</evidence>
<dbReference type="InterPro" id="IPR009068">
    <property type="entry name" value="uS15_NS1_RNA-bd_sf"/>
</dbReference>
<dbReference type="NCBIfam" id="TIGR00952">
    <property type="entry name" value="S15_bact"/>
    <property type="match status" value="1"/>
</dbReference>
<dbReference type="InterPro" id="IPR000589">
    <property type="entry name" value="Ribosomal_uS15"/>
</dbReference>
<dbReference type="CDD" id="cd00677">
    <property type="entry name" value="S15_NS1_EPRS_RNA-bind"/>
    <property type="match status" value="1"/>
</dbReference>
<keyword evidence="2 5" id="KW-0689">Ribosomal protein</keyword>
<dbReference type="GO" id="GO:0009507">
    <property type="term" value="C:chloroplast"/>
    <property type="evidence" value="ECO:0007669"/>
    <property type="project" value="UniProtKB-SubCell"/>
</dbReference>
<dbReference type="PANTHER" id="PTHR23321:SF26">
    <property type="entry name" value="SMALL RIBOSOMAL SUBUNIT PROTEIN US15M"/>
    <property type="match status" value="1"/>
</dbReference>
<dbReference type="Gene3D" id="6.10.250.3130">
    <property type="match status" value="1"/>
</dbReference>
<proteinExistence type="inferred from homology"/>
<dbReference type="SUPFAM" id="SSF47060">
    <property type="entry name" value="S15/NS1 RNA-binding domain"/>
    <property type="match status" value="1"/>
</dbReference>
<protein>
    <recommendedName>
        <fullName evidence="4 5">Small ribosomal subunit protein uS15c</fullName>
    </recommendedName>
</protein>
<keyword evidence="3 5" id="KW-0687">Ribonucleoprotein</keyword>
<gene>
    <name evidence="5 7" type="primary">rps15</name>
</gene>
<dbReference type="PROSITE" id="PS00362">
    <property type="entry name" value="RIBOSOMAL_S15"/>
    <property type="match status" value="1"/>
</dbReference>
<geneLocation type="chloroplast" evidence="7"/>
<comment type="subunit">
    <text evidence="5">Part of the 30S ribosomal subunit.</text>
</comment>
<dbReference type="AlphaFoldDB" id="A0A3G5CTX7"/>
<accession>A0A3G5CTX7</accession>
<dbReference type="SMART" id="SM01387">
    <property type="entry name" value="Ribosomal_S15"/>
    <property type="match status" value="1"/>
</dbReference>
<evidence type="ECO:0000256" key="3">
    <source>
        <dbReference type="ARBA" id="ARBA00023274"/>
    </source>
</evidence>
<keyword evidence="7" id="KW-0934">Plastid</keyword>
<keyword evidence="7" id="KW-0150">Chloroplast</keyword>
<reference evidence="7" key="1">
    <citation type="journal article" date="2018" name="Genome Biol. Evol.">
        <title>Mobile Elements Shape Plastome Evolution in Ferns.</title>
        <authorList>
            <person name="Robison T.A."/>
            <person name="Grusz A.L."/>
            <person name="Wolf P.G."/>
            <person name="Mower J.P."/>
            <person name="Fauskee B.D."/>
            <person name="Sosa K."/>
            <person name="Schuettpelz E.L."/>
        </authorList>
    </citation>
    <scope>NUCLEOTIDE SEQUENCE</scope>
</reference>
<dbReference type="PANTHER" id="PTHR23321">
    <property type="entry name" value="RIBOSOMAL PROTEIN S15, BACTERIAL AND ORGANELLAR"/>
    <property type="match status" value="1"/>
</dbReference>
<evidence type="ECO:0000256" key="1">
    <source>
        <dbReference type="ARBA" id="ARBA00008434"/>
    </source>
</evidence>
<dbReference type="RefSeq" id="YP_009547701.1">
    <property type="nucleotide sequence ID" value="NC_040176.1"/>
</dbReference>
<dbReference type="InterPro" id="IPR005290">
    <property type="entry name" value="Ribosomal_uS15_bac-type"/>
</dbReference>
<dbReference type="GO" id="GO:0005840">
    <property type="term" value="C:ribosome"/>
    <property type="evidence" value="ECO:0007669"/>
    <property type="project" value="UniProtKB-KW"/>
</dbReference>
<evidence type="ECO:0000256" key="6">
    <source>
        <dbReference type="RuleBase" id="RU003919"/>
    </source>
</evidence>
<dbReference type="GO" id="GO:0003735">
    <property type="term" value="F:structural constituent of ribosome"/>
    <property type="evidence" value="ECO:0007669"/>
    <property type="project" value="InterPro"/>
</dbReference>
<evidence type="ECO:0000256" key="4">
    <source>
        <dbReference type="ARBA" id="ARBA00035250"/>
    </source>
</evidence>
<comment type="similarity">
    <text evidence="1 5 6">Belongs to the universal ribosomal protein uS15 family.</text>
</comment>
<dbReference type="EMBL" id="MH173087">
    <property type="protein sequence ID" value="AYW16304.1"/>
    <property type="molecule type" value="Genomic_DNA"/>
</dbReference>
<dbReference type="GeneID" id="38664827"/>
<organism evidence="7">
    <name type="scientific">Antrophyum semicostatum</name>
    <dbReference type="NCBI Taxonomy" id="1604141"/>
    <lineage>
        <taxon>Eukaryota</taxon>
        <taxon>Viridiplantae</taxon>
        <taxon>Streptophyta</taxon>
        <taxon>Embryophyta</taxon>
        <taxon>Tracheophyta</taxon>
        <taxon>Polypodiopsida</taxon>
        <taxon>Polypodiidae</taxon>
        <taxon>Polypodiales</taxon>
        <taxon>Pteridineae</taxon>
        <taxon>Pteridaceae</taxon>
        <taxon>Vittarioideae</taxon>
        <taxon>Antrophyum</taxon>
    </lineage>
</organism>
<dbReference type="GO" id="GO:1990904">
    <property type="term" value="C:ribonucleoprotein complex"/>
    <property type="evidence" value="ECO:0007669"/>
    <property type="project" value="UniProtKB-KW"/>
</dbReference>
<evidence type="ECO:0000256" key="2">
    <source>
        <dbReference type="ARBA" id="ARBA00022980"/>
    </source>
</evidence>
<dbReference type="Pfam" id="PF00312">
    <property type="entry name" value="Ribosomal_S15"/>
    <property type="match status" value="1"/>
</dbReference>
<name>A0A3G5CTX7_9MONI</name>
<dbReference type="Gene3D" id="1.10.287.10">
    <property type="entry name" value="S15/NS1, RNA-binding"/>
    <property type="match status" value="1"/>
</dbReference>
<comment type="subcellular location">
    <subcellularLocation>
        <location evidence="5">Plastid</location>
        <location evidence="5">Chloroplast</location>
    </subcellularLocation>
</comment>
<evidence type="ECO:0000256" key="5">
    <source>
        <dbReference type="HAMAP-Rule" id="MF_01343"/>
    </source>
</evidence>
<dbReference type="HAMAP" id="MF_01343_B">
    <property type="entry name" value="Ribosomal_uS15_B"/>
    <property type="match status" value="1"/>
</dbReference>